<proteinExistence type="predicted"/>
<accession>A0A6N7WI31</accession>
<evidence type="ECO:0000256" key="2">
    <source>
        <dbReference type="SAM" id="Phobius"/>
    </source>
</evidence>
<reference evidence="3 4" key="1">
    <citation type="submission" date="2019-08" db="EMBL/GenBank/DDBJ databases">
        <title>In-depth cultivation of the pig gut microbiome towards novel bacterial diversity and tailored functional studies.</title>
        <authorList>
            <person name="Wylensek D."/>
            <person name="Hitch T.C.A."/>
            <person name="Clavel T."/>
        </authorList>
    </citation>
    <scope>NUCLEOTIDE SEQUENCE [LARGE SCALE GENOMIC DNA]</scope>
    <source>
        <strain evidence="3 4">WCA-389-WT-23B</strain>
    </source>
</reference>
<feature type="transmembrane region" description="Helical" evidence="2">
    <location>
        <begin position="310"/>
        <end position="335"/>
    </location>
</feature>
<feature type="coiled-coil region" evidence="1">
    <location>
        <begin position="35"/>
        <end position="79"/>
    </location>
</feature>
<feature type="transmembrane region" description="Helical" evidence="2">
    <location>
        <begin position="157"/>
        <end position="178"/>
    </location>
</feature>
<feature type="transmembrane region" description="Helical" evidence="2">
    <location>
        <begin position="135"/>
        <end position="151"/>
    </location>
</feature>
<feature type="transmembrane region" description="Helical" evidence="2">
    <location>
        <begin position="388"/>
        <end position="408"/>
    </location>
</feature>
<protein>
    <submittedName>
        <fullName evidence="3">DUF4173 domain-containing protein</fullName>
    </submittedName>
</protein>
<keyword evidence="2" id="KW-1133">Transmembrane helix</keyword>
<evidence type="ECO:0000256" key="1">
    <source>
        <dbReference type="SAM" id="Coils"/>
    </source>
</evidence>
<evidence type="ECO:0000313" key="4">
    <source>
        <dbReference type="Proteomes" id="UP000436047"/>
    </source>
</evidence>
<name>A0A6N7WI31_9FIRM</name>
<comment type="caution">
    <text evidence="3">The sequence shown here is derived from an EMBL/GenBank/DDBJ whole genome shotgun (WGS) entry which is preliminary data.</text>
</comment>
<feature type="transmembrane region" description="Helical" evidence="2">
    <location>
        <begin position="229"/>
        <end position="248"/>
    </location>
</feature>
<keyword evidence="2" id="KW-0472">Membrane</keyword>
<feature type="transmembrane region" description="Helical" evidence="2">
    <location>
        <begin position="82"/>
        <end position="101"/>
    </location>
</feature>
<keyword evidence="4" id="KW-1185">Reference proteome</keyword>
<dbReference type="EMBL" id="VUMI01000022">
    <property type="protein sequence ID" value="MSS89415.1"/>
    <property type="molecule type" value="Genomic_DNA"/>
</dbReference>
<feature type="transmembrane region" description="Helical" evidence="2">
    <location>
        <begin position="355"/>
        <end position="376"/>
    </location>
</feature>
<gene>
    <name evidence="3" type="ORF">FYJ45_14295</name>
</gene>
<dbReference type="Pfam" id="PF13687">
    <property type="entry name" value="DUF4153"/>
    <property type="match status" value="1"/>
</dbReference>
<evidence type="ECO:0000313" key="3">
    <source>
        <dbReference type="EMBL" id="MSS89415.1"/>
    </source>
</evidence>
<feature type="transmembrane region" description="Helical" evidence="2">
    <location>
        <begin position="445"/>
        <end position="463"/>
    </location>
</feature>
<feature type="transmembrane region" description="Helical" evidence="2">
    <location>
        <begin position="107"/>
        <end position="123"/>
    </location>
</feature>
<dbReference type="AlphaFoldDB" id="A0A6N7WI31"/>
<feature type="transmembrane region" description="Helical" evidence="2">
    <location>
        <begin position="268"/>
        <end position="289"/>
    </location>
</feature>
<dbReference type="Proteomes" id="UP000436047">
    <property type="component" value="Unassembled WGS sequence"/>
</dbReference>
<keyword evidence="1" id="KW-0175">Coiled coil</keyword>
<keyword evidence="2" id="KW-0812">Transmembrane</keyword>
<dbReference type="InterPro" id="IPR025291">
    <property type="entry name" value="DUF4153"/>
</dbReference>
<feature type="transmembrane region" description="Helical" evidence="2">
    <location>
        <begin position="414"/>
        <end position="438"/>
    </location>
</feature>
<organism evidence="3 4">
    <name type="scientific">Eisenbergiella porci</name>
    <dbReference type="NCBI Taxonomy" id="2652274"/>
    <lineage>
        <taxon>Bacteria</taxon>
        <taxon>Bacillati</taxon>
        <taxon>Bacillota</taxon>
        <taxon>Clostridia</taxon>
        <taxon>Lachnospirales</taxon>
        <taxon>Lachnospiraceae</taxon>
        <taxon>Eisenbergiella</taxon>
    </lineage>
</organism>
<sequence>MWRMRKRMGQLSRKIFERSRSRMDYGRMDMVNGNYMEENNRRMAEDEQRRRAEEERRRAEELRMEEQRLEEERRTAVMRRNFPFFGWAGAVYALFYTFCLYKNASGITYPFFVAGTLIYFGLCTRRSGVPLKKDSTFTVVSMLLLGVSVFLTDNLSIQLFTKTGLFLLTISLMLHQYLDDSKWNFSKFLLAIGQCLLETVACLGRPFSDGAAWRVKAVQEGKKDGKGRYVALGILVAVPLTLLILALLVSADAVFRDLFVRVFRHINILSILCILCMLAFGFLGSYCFIAMLNSRVIKEECKKNRNQEPVLAITFTSVLAALYLVFSMIQIVYLFMGQMKLPEGYTYSSYARQGFFQLLAVCLINLVIVLVCLGFFRESRVLKAILTVISLCTYIMVASSAYRMILYIRICQLTFLRIIVLWALAVTAFVLAGIIVTIFRPDFRLFRYCMMVVTVFYLVLAFAKPDYWIARYNIQYVNLEGNAAEQAENSYRDFNYLSHLSADAAPVLTKPENYAYLTENSTAMQSYFSRMQDKADRMGIRSFNLSRYLAGRAVRSVSDAAAQTS</sequence>